<accession>A0A498RA32</accession>
<feature type="domain" description="Fluoroacetyl-CoA-specific thioesterase-like" evidence="2">
    <location>
        <begin position="39"/>
        <end position="142"/>
    </location>
</feature>
<dbReference type="AlphaFoldDB" id="A0A498RA32"/>
<name>A0A498RA32_9FIRM</name>
<evidence type="ECO:0000259" key="2">
    <source>
        <dbReference type="Pfam" id="PF22636"/>
    </source>
</evidence>
<dbReference type="PANTHER" id="PTHR36934">
    <property type="entry name" value="BLR0278 PROTEIN"/>
    <property type="match status" value="1"/>
</dbReference>
<reference evidence="3 4" key="1">
    <citation type="submission" date="2018-06" db="EMBL/GenBank/DDBJ databases">
        <authorList>
            <person name="Strepis N."/>
        </authorList>
    </citation>
    <scope>NUCLEOTIDE SEQUENCE [LARGE SCALE GENOMIC DNA]</scope>
    <source>
        <strain evidence="3">LUCI</strain>
    </source>
</reference>
<keyword evidence="4" id="KW-1185">Reference proteome</keyword>
<feature type="binding site" evidence="1">
    <location>
        <position position="137"/>
    </location>
    <ligand>
        <name>substrate</name>
    </ligand>
</feature>
<gene>
    <name evidence="3" type="ORF">LUCI_3110</name>
</gene>
<dbReference type="EMBL" id="UPPP01000082">
    <property type="protein sequence ID" value="VBB07845.1"/>
    <property type="molecule type" value="Genomic_DNA"/>
</dbReference>
<feature type="binding site" evidence="1">
    <location>
        <position position="86"/>
    </location>
    <ligand>
        <name>CoA</name>
        <dbReference type="ChEBI" id="CHEBI:57287"/>
    </ligand>
</feature>
<proteinExistence type="predicted"/>
<dbReference type="SUPFAM" id="SSF54637">
    <property type="entry name" value="Thioesterase/thiol ester dehydrase-isomerase"/>
    <property type="match status" value="1"/>
</dbReference>
<protein>
    <recommendedName>
        <fullName evidence="2">Fluoroacetyl-CoA-specific thioesterase-like domain-containing protein</fullName>
    </recommendedName>
</protein>
<sequence>MRDIHNVPRDNTAFVDFLSSFDLRSILWPGLDATVQKLIDESDTAAHYGSGSLGHLIATPAFVALMINASVNAVEDRLPPGFVTVGRSLEITHEAPTCLGMVLRVKSTLKQIKGDRLFFEIVASDDYSEVGCGTHERAVVQKDRLFRRAEERLNRI</sequence>
<dbReference type="OrthoDB" id="6902891at2"/>
<dbReference type="PANTHER" id="PTHR36934:SF1">
    <property type="entry name" value="THIOESTERASE DOMAIN-CONTAINING PROTEIN"/>
    <property type="match status" value="1"/>
</dbReference>
<evidence type="ECO:0000313" key="3">
    <source>
        <dbReference type="EMBL" id="VBB07845.1"/>
    </source>
</evidence>
<organism evidence="3 4">
    <name type="scientific">Lucifera butyrica</name>
    <dbReference type="NCBI Taxonomy" id="1351585"/>
    <lineage>
        <taxon>Bacteria</taxon>
        <taxon>Bacillati</taxon>
        <taxon>Bacillota</taxon>
        <taxon>Negativicutes</taxon>
        <taxon>Veillonellales</taxon>
        <taxon>Veillonellaceae</taxon>
        <taxon>Lucifera</taxon>
    </lineage>
</organism>
<dbReference type="InterPro" id="IPR054485">
    <property type="entry name" value="FlK-like_dom"/>
</dbReference>
<dbReference type="RefSeq" id="WP_122628769.1">
    <property type="nucleotide sequence ID" value="NZ_UPPP01000082.1"/>
</dbReference>
<dbReference type="PIRSF" id="PIRSF014972">
    <property type="entry name" value="FlK"/>
    <property type="match status" value="1"/>
</dbReference>
<dbReference type="Pfam" id="PF22636">
    <property type="entry name" value="FlK"/>
    <property type="match status" value="1"/>
</dbReference>
<dbReference type="Proteomes" id="UP000277811">
    <property type="component" value="Unassembled WGS sequence"/>
</dbReference>
<dbReference type="Gene3D" id="3.10.129.10">
    <property type="entry name" value="Hotdog Thioesterase"/>
    <property type="match status" value="1"/>
</dbReference>
<dbReference type="InterPro" id="IPR029069">
    <property type="entry name" value="HotDog_dom_sf"/>
</dbReference>
<evidence type="ECO:0000256" key="1">
    <source>
        <dbReference type="PIRSR" id="PIRSR014972-2"/>
    </source>
</evidence>
<feature type="binding site" evidence="1">
    <location>
        <position position="86"/>
    </location>
    <ligand>
        <name>substrate</name>
    </ligand>
</feature>
<evidence type="ECO:0000313" key="4">
    <source>
        <dbReference type="Proteomes" id="UP000277811"/>
    </source>
</evidence>
<dbReference type="InterPro" id="IPR025540">
    <property type="entry name" value="FlK"/>
</dbReference>